<keyword evidence="4" id="KW-1185">Reference proteome</keyword>
<comment type="caution">
    <text evidence="3">The sequence shown here is derived from an EMBL/GenBank/DDBJ whole genome shotgun (WGS) entry which is preliminary data.</text>
</comment>
<dbReference type="Proteomes" id="UP001498398">
    <property type="component" value="Unassembled WGS sequence"/>
</dbReference>
<sequence length="338" mass="38202">MSSSYPGLDDSEPRPGIGSRRETILSLVEMLLRPDELMQGNNQQPSFEDDKDVPTVDEAHQTAGAEAFNRFQRRINNLDKELRNFSNAARQLGSSARILSSTFHLRTRLAQISFLYRENAADLFPRKISHSVPPPVNGDTSKKQRRMMYMSVRHKAMPHVARPSFSDKIDLETFPEQFKELAEEVTTFVNCLNEFPEFTDEAVNASISSFAADLKYWGSCLKEYEGQFRYPAVQRYIQDLTVEIGDHFDNITNTLSMFIEVGVPTIRFAQKHGAMNLLNLSTVATFFSAVTATTLQFSFEMISAPVEHAVNSFWFLSLVFSIAAAVNSLLGLTWKQAM</sequence>
<proteinExistence type="predicted"/>
<evidence type="ECO:0000313" key="3">
    <source>
        <dbReference type="EMBL" id="KAK7462945.1"/>
    </source>
</evidence>
<keyword evidence="2" id="KW-1133">Transmembrane helix</keyword>
<evidence type="ECO:0000313" key="4">
    <source>
        <dbReference type="Proteomes" id="UP001498398"/>
    </source>
</evidence>
<organism evidence="3 4">
    <name type="scientific">Marasmiellus scandens</name>
    <dbReference type="NCBI Taxonomy" id="2682957"/>
    <lineage>
        <taxon>Eukaryota</taxon>
        <taxon>Fungi</taxon>
        <taxon>Dikarya</taxon>
        <taxon>Basidiomycota</taxon>
        <taxon>Agaricomycotina</taxon>
        <taxon>Agaricomycetes</taxon>
        <taxon>Agaricomycetidae</taxon>
        <taxon>Agaricales</taxon>
        <taxon>Marasmiineae</taxon>
        <taxon>Omphalotaceae</taxon>
        <taxon>Marasmiellus</taxon>
    </lineage>
</organism>
<reference evidence="3 4" key="1">
    <citation type="submission" date="2024-01" db="EMBL/GenBank/DDBJ databases">
        <title>A draft genome for the cacao thread blight pathogen Marasmiellus scandens.</title>
        <authorList>
            <person name="Baruah I.K."/>
            <person name="Leung J."/>
            <person name="Bukari Y."/>
            <person name="Amoako-Attah I."/>
            <person name="Meinhardt L.W."/>
            <person name="Bailey B.A."/>
            <person name="Cohen S.P."/>
        </authorList>
    </citation>
    <scope>NUCLEOTIDE SEQUENCE [LARGE SCALE GENOMIC DNA]</scope>
    <source>
        <strain evidence="3 4">GH-19</strain>
    </source>
</reference>
<protein>
    <submittedName>
        <fullName evidence="3">Uncharacterized protein</fullName>
    </submittedName>
</protein>
<evidence type="ECO:0000256" key="2">
    <source>
        <dbReference type="SAM" id="Phobius"/>
    </source>
</evidence>
<keyword evidence="2" id="KW-0472">Membrane</keyword>
<feature type="transmembrane region" description="Helical" evidence="2">
    <location>
        <begin position="277"/>
        <end position="299"/>
    </location>
</feature>
<name>A0ABR1JPT4_9AGAR</name>
<feature type="region of interest" description="Disordered" evidence="1">
    <location>
        <begin position="1"/>
        <end position="20"/>
    </location>
</feature>
<accession>A0ABR1JPT4</accession>
<dbReference type="EMBL" id="JBANRG010000010">
    <property type="protein sequence ID" value="KAK7462945.1"/>
    <property type="molecule type" value="Genomic_DNA"/>
</dbReference>
<keyword evidence="2" id="KW-0812">Transmembrane</keyword>
<evidence type="ECO:0000256" key="1">
    <source>
        <dbReference type="SAM" id="MobiDB-lite"/>
    </source>
</evidence>
<gene>
    <name evidence="3" type="ORF">VKT23_007526</name>
</gene>
<feature type="transmembrane region" description="Helical" evidence="2">
    <location>
        <begin position="311"/>
        <end position="334"/>
    </location>
</feature>